<evidence type="ECO:0000313" key="6">
    <source>
        <dbReference type="EMBL" id="PNU05015.1"/>
    </source>
</evidence>
<accession>A0A2K2G1U6</accession>
<evidence type="ECO:0000256" key="1">
    <source>
        <dbReference type="ARBA" id="ARBA00001974"/>
    </source>
</evidence>
<dbReference type="Gene3D" id="3.50.50.60">
    <property type="entry name" value="FAD/NAD(P)-binding domain"/>
    <property type="match status" value="2"/>
</dbReference>
<name>A0A2K2G1U6_9SPHN</name>
<evidence type="ECO:0000256" key="4">
    <source>
        <dbReference type="ARBA" id="ARBA00023002"/>
    </source>
</evidence>
<dbReference type="InterPro" id="IPR036188">
    <property type="entry name" value="FAD/NAD-bd_sf"/>
</dbReference>
<evidence type="ECO:0000259" key="5">
    <source>
        <dbReference type="Pfam" id="PF00890"/>
    </source>
</evidence>
<evidence type="ECO:0000256" key="3">
    <source>
        <dbReference type="ARBA" id="ARBA00022827"/>
    </source>
</evidence>
<keyword evidence="7" id="KW-1185">Reference proteome</keyword>
<sequence length="579" mass="62333">MTQFDETFDWVVVGSGAGSMASALLMKQAGKSVVILEKAQWVGGTTAKSGGVMWIPNNRFMDPGEDSLERACQYLDAVVPDDADSPGTSPARRRTYAVEAPRMLDFIVSQGVRMERGSTFWPDYYDELPGGMKTSRTVTALPFDKNELGKEWAGKLRKGFLEVPVKLDDGMKLPFMKHSWAIKRTFIKIAFKFVAGKIAGKHWVTAGAALQGRMLKAVLEKQAADVRVNSPVSEVVMDGDKAVGVVTEKDGKPWRVGARLGILMNAGGFAMNQAMRDAYMPGTQAKWSNGIETDTGDMHRELAAKGAALAQMDQMVGFQMTDAPGWDTDYVKPGTQSTTAKPHAIQVDQSGLRYMNEGGSYEEFCETMLVRNRTVPAVPSWAILDQQYMDEYAVAGKGMAKKNMTKWLASGWMRRADSIGALAEAIGVPPGALEATVTRWNGFVRGGRDEDFQRGERAYDNFLGDPFFKGGPNQTMGSIDKGPFYAFAVYPGDVGTYGGVVCDCDSRVLRKDGSVIEGLYACGVTTASPMGRVYPGAGASVGPSMTFGWIAAKHAAGLGNQVPGQVSGQVPGQASGQGA</sequence>
<dbReference type="InterPro" id="IPR027477">
    <property type="entry name" value="Succ_DH/fumarate_Rdtase_cat_sf"/>
</dbReference>
<evidence type="ECO:0000256" key="2">
    <source>
        <dbReference type="ARBA" id="ARBA00022630"/>
    </source>
</evidence>
<dbReference type="SUPFAM" id="SSF51905">
    <property type="entry name" value="FAD/NAD(P)-binding domain"/>
    <property type="match status" value="1"/>
</dbReference>
<dbReference type="InterPro" id="IPR003953">
    <property type="entry name" value="FAD-dep_OxRdtase_2_FAD-bd"/>
</dbReference>
<feature type="domain" description="FAD-dependent oxidoreductase 2 FAD-binding" evidence="5">
    <location>
        <begin position="9"/>
        <end position="541"/>
    </location>
</feature>
<dbReference type="Pfam" id="PF00890">
    <property type="entry name" value="FAD_binding_2"/>
    <property type="match status" value="1"/>
</dbReference>
<reference evidence="6 7" key="1">
    <citation type="submission" date="2016-05" db="EMBL/GenBank/DDBJ databases">
        <title>Complete genome sequence of Novosphingobium guangzhouense SA925(T).</title>
        <authorList>
            <person name="Sha S."/>
        </authorList>
    </citation>
    <scope>NUCLEOTIDE SEQUENCE [LARGE SCALE GENOMIC DNA]</scope>
    <source>
        <strain evidence="6 7">SA925</strain>
    </source>
</reference>
<organism evidence="6 7">
    <name type="scientific">Novosphingobium guangzhouense</name>
    <dbReference type="NCBI Taxonomy" id="1850347"/>
    <lineage>
        <taxon>Bacteria</taxon>
        <taxon>Pseudomonadati</taxon>
        <taxon>Pseudomonadota</taxon>
        <taxon>Alphaproteobacteria</taxon>
        <taxon>Sphingomonadales</taxon>
        <taxon>Sphingomonadaceae</taxon>
        <taxon>Novosphingobium</taxon>
    </lineage>
</organism>
<dbReference type="Proteomes" id="UP000236327">
    <property type="component" value="Unassembled WGS sequence"/>
</dbReference>
<dbReference type="GO" id="GO:0008202">
    <property type="term" value="P:steroid metabolic process"/>
    <property type="evidence" value="ECO:0007669"/>
    <property type="project" value="UniProtKB-ARBA"/>
</dbReference>
<dbReference type="RefSeq" id="WP_103095678.1">
    <property type="nucleotide sequence ID" value="NZ_LYMM01000029.1"/>
</dbReference>
<keyword evidence="2" id="KW-0285">Flavoprotein</keyword>
<comment type="cofactor">
    <cofactor evidence="1">
        <name>FAD</name>
        <dbReference type="ChEBI" id="CHEBI:57692"/>
    </cofactor>
</comment>
<evidence type="ECO:0000313" key="7">
    <source>
        <dbReference type="Proteomes" id="UP000236327"/>
    </source>
</evidence>
<dbReference type="GO" id="GO:0016491">
    <property type="term" value="F:oxidoreductase activity"/>
    <property type="evidence" value="ECO:0007669"/>
    <property type="project" value="UniProtKB-KW"/>
</dbReference>
<dbReference type="SUPFAM" id="SSF56425">
    <property type="entry name" value="Succinate dehydrogenase/fumarate reductase flavoprotein, catalytic domain"/>
    <property type="match status" value="1"/>
</dbReference>
<protein>
    <submittedName>
        <fullName evidence="6">3-ketosteroid-delta-1-dehydrogenase</fullName>
    </submittedName>
</protein>
<proteinExistence type="predicted"/>
<dbReference type="PANTHER" id="PTHR43400:SF10">
    <property type="entry name" value="3-OXOSTEROID 1-DEHYDROGENASE"/>
    <property type="match status" value="1"/>
</dbReference>
<dbReference type="InterPro" id="IPR050315">
    <property type="entry name" value="FAD-oxidoreductase_2"/>
</dbReference>
<comment type="caution">
    <text evidence="6">The sequence shown here is derived from an EMBL/GenBank/DDBJ whole genome shotgun (WGS) entry which is preliminary data.</text>
</comment>
<dbReference type="PANTHER" id="PTHR43400">
    <property type="entry name" value="FUMARATE REDUCTASE"/>
    <property type="match status" value="1"/>
</dbReference>
<dbReference type="EMBL" id="LYMM01000029">
    <property type="protein sequence ID" value="PNU05015.1"/>
    <property type="molecule type" value="Genomic_DNA"/>
</dbReference>
<dbReference type="AlphaFoldDB" id="A0A2K2G1U6"/>
<keyword evidence="4" id="KW-0560">Oxidoreductase</keyword>
<dbReference type="OrthoDB" id="3178130at2"/>
<gene>
    <name evidence="6" type="ORF">A8V01_04055</name>
</gene>
<keyword evidence="3" id="KW-0274">FAD</keyword>